<dbReference type="EMBL" id="UOGL01000400">
    <property type="protein sequence ID" value="VAX40088.1"/>
    <property type="molecule type" value="Genomic_DNA"/>
</dbReference>
<dbReference type="AlphaFoldDB" id="A0A3B1DVH2"/>
<proteinExistence type="predicted"/>
<feature type="region of interest" description="Disordered" evidence="1">
    <location>
        <begin position="61"/>
        <end position="99"/>
    </location>
</feature>
<dbReference type="PROSITE" id="PS51257">
    <property type="entry name" value="PROKAR_LIPOPROTEIN"/>
    <property type="match status" value="1"/>
</dbReference>
<accession>A0A3B1DVH2</accession>
<evidence type="ECO:0000256" key="1">
    <source>
        <dbReference type="SAM" id="MobiDB-lite"/>
    </source>
</evidence>
<reference evidence="2" key="1">
    <citation type="submission" date="2018-06" db="EMBL/GenBank/DDBJ databases">
        <authorList>
            <person name="Zhirakovskaya E."/>
        </authorList>
    </citation>
    <scope>NUCLEOTIDE SEQUENCE</scope>
</reference>
<organism evidence="2">
    <name type="scientific">hydrothermal vent metagenome</name>
    <dbReference type="NCBI Taxonomy" id="652676"/>
    <lineage>
        <taxon>unclassified sequences</taxon>
        <taxon>metagenomes</taxon>
        <taxon>ecological metagenomes</taxon>
    </lineage>
</organism>
<name>A0A3B1DVH2_9ZZZZ</name>
<evidence type="ECO:0000313" key="2">
    <source>
        <dbReference type="EMBL" id="VAX40088.1"/>
    </source>
</evidence>
<evidence type="ECO:0008006" key="3">
    <source>
        <dbReference type="Google" id="ProtNLM"/>
    </source>
</evidence>
<gene>
    <name evidence="2" type="ORF">MNBD_PLANCTO02-312</name>
</gene>
<sequence length="151" mass="17372">MVRRFNQLVVISTLMLFLLLSSGCHHIHIGYSIPMYMQPKGFSMTYKEYLYSTPIHADYSRELPGENQPVSQPVNQETKNCLNCDDSRSDEMNSNTGKIKNLIEKESIQTHNQKIRTPHVAQSLPLPPPPLVRTGQRESVPYKALRSNRRF</sequence>
<feature type="compositionally biased region" description="Polar residues" evidence="1">
    <location>
        <begin position="68"/>
        <end position="81"/>
    </location>
</feature>
<protein>
    <recommendedName>
        <fullName evidence="3">Lipoprotein</fullName>
    </recommendedName>
</protein>
<feature type="region of interest" description="Disordered" evidence="1">
    <location>
        <begin position="118"/>
        <end position="140"/>
    </location>
</feature>